<proteinExistence type="predicted"/>
<gene>
    <name evidence="2" type="ORF">LCER1_G004894</name>
</gene>
<accession>A0A7D8ULL6</accession>
<dbReference type="AlphaFoldDB" id="A0A7D8ULL6"/>
<keyword evidence="1" id="KW-0812">Transmembrane</keyword>
<dbReference type="OrthoDB" id="2838513at2759"/>
<evidence type="ECO:0000313" key="2">
    <source>
        <dbReference type="EMBL" id="TVY51848.1"/>
    </source>
</evidence>
<evidence type="ECO:0000256" key="1">
    <source>
        <dbReference type="SAM" id="Phobius"/>
    </source>
</evidence>
<evidence type="ECO:0008006" key="4">
    <source>
        <dbReference type="Google" id="ProtNLM"/>
    </source>
</evidence>
<dbReference type="EMBL" id="QGMG01000721">
    <property type="protein sequence ID" value="TVY51848.1"/>
    <property type="molecule type" value="Genomic_DNA"/>
</dbReference>
<comment type="caution">
    <text evidence="2">The sequence shown here is derived from an EMBL/GenBank/DDBJ whole genome shotgun (WGS) entry which is preliminary data.</text>
</comment>
<dbReference type="InterPro" id="IPR023811">
    <property type="entry name" value="CHP04076"/>
</dbReference>
<protein>
    <recommendedName>
        <fullName evidence="4">TIGR04076 family protein</fullName>
    </recommendedName>
</protein>
<keyword evidence="3" id="KW-1185">Reference proteome</keyword>
<sequence length="119" mass="13114">MTSSDDSFELYDLRVEVVCPPAKRILCGAKAGDYFELRGEMLYLPPGQGMSIYSISAVLPLLAAKQRKMHKNDWMSSDALVACPDPNCPSLLKIVRTGTRKFSHAETTAVTLKGNEHLV</sequence>
<dbReference type="Proteomes" id="UP000481288">
    <property type="component" value="Unassembled WGS sequence"/>
</dbReference>
<dbReference type="NCBIfam" id="TIGR04076">
    <property type="entry name" value="TIGR04076 family protein"/>
    <property type="match status" value="1"/>
</dbReference>
<organism evidence="2 3">
    <name type="scientific">Lachnellula cervina</name>
    <dbReference type="NCBI Taxonomy" id="1316786"/>
    <lineage>
        <taxon>Eukaryota</taxon>
        <taxon>Fungi</taxon>
        <taxon>Dikarya</taxon>
        <taxon>Ascomycota</taxon>
        <taxon>Pezizomycotina</taxon>
        <taxon>Leotiomycetes</taxon>
        <taxon>Helotiales</taxon>
        <taxon>Lachnaceae</taxon>
        <taxon>Lachnellula</taxon>
    </lineage>
</organism>
<reference evidence="2 3" key="1">
    <citation type="submission" date="2018-05" db="EMBL/GenBank/DDBJ databases">
        <title>Whole genome sequencing for identification of molecular markers to develop diagnostic detection tools for the regulated plant pathogen Lachnellula willkommii.</title>
        <authorList>
            <person name="Giroux E."/>
            <person name="Bilodeau G."/>
        </authorList>
    </citation>
    <scope>NUCLEOTIDE SEQUENCE [LARGE SCALE GENOMIC DNA]</scope>
    <source>
        <strain evidence="2 3">CBS 625.97</strain>
    </source>
</reference>
<name>A0A7D8ULL6_9HELO</name>
<feature type="transmembrane region" description="Helical" evidence="1">
    <location>
        <begin position="43"/>
        <end position="64"/>
    </location>
</feature>
<keyword evidence="1" id="KW-1133">Transmembrane helix</keyword>
<keyword evidence="1" id="KW-0472">Membrane</keyword>
<evidence type="ECO:0000313" key="3">
    <source>
        <dbReference type="Proteomes" id="UP000481288"/>
    </source>
</evidence>